<reference evidence="4 5" key="2">
    <citation type="journal article" date="2013" name="Genome Biol. Evol.">
        <title>Genome sequencing of Giardia lamblia genotypes A2 and B isolates (DH and GS) and comparative analysis with the genomes of genotypes A1 and E (WB and Pig).</title>
        <authorList>
            <person name="Adam R.D."/>
            <person name="Dahlstrom E.W."/>
            <person name="Martens C.A."/>
            <person name="Bruno D.P."/>
            <person name="Barbian K.D."/>
            <person name="Ricklefs S.M."/>
            <person name="Hernandez M.M."/>
            <person name="Narla N.P."/>
            <person name="Patel R.B."/>
            <person name="Porcella S.F."/>
            <person name="Nash T.E."/>
        </authorList>
    </citation>
    <scope>NUCLEOTIDE SEQUENCE [LARGE SCALE GENOMIC DNA]</scope>
    <source>
        <strain evidence="4 5">DH</strain>
    </source>
</reference>
<dbReference type="PROSITE" id="PS50088">
    <property type="entry name" value="ANK_REPEAT"/>
    <property type="match status" value="1"/>
</dbReference>
<dbReference type="SUPFAM" id="SSF48403">
    <property type="entry name" value="Ankyrin repeat"/>
    <property type="match status" value="1"/>
</dbReference>
<sequence>MSWGPQVNDSLFCRISVPPQKHKKLMLGSELGSRYSIETVLSENSIKTELLLAAVDGDDRVAVHAFKLGSLQDAIMTEIRRTAQDLSGVSLEGFLPISEIVWDESSSQLYILQNINKLVPLSVLVEASEKLPEDYLWAVVFQVAQAIKTLSRQQEALGAHMSISITNIFVTDTRGTDDPSAEFLVFLGLPCLDQALHPCMLSGDVFQKSMCAPELFDSFIPDVRSDLYSLGVVIYTLVMLRKPFSLHTAENLLQSMKVREYTPICGVSEELTTLIEDLLNPQIDERPSLDYLLSLPQVQKSKTRRGIPNASHEPQVVNQESGGAPNQRSQSPRQTDLSVEPDKDGNTTLMRHVKRNNWYVAKRFVETQARSYNNEGVTALMLAARLGFVNIVKELAPYEAGMQSVSPDFEGYTAMMFAVQRNSPECVRLLMDAESGLVTKVGRTALMLAAANSHLECVKLLLAREGGLQDTEGWTSLMNAVIVCSLDAIDVLGNKERGLRTKHNNTALDLMDNFVREEDRNEVKNHLSVFEAK</sequence>
<evidence type="ECO:0000259" key="3">
    <source>
        <dbReference type="PROSITE" id="PS50011"/>
    </source>
</evidence>
<evidence type="ECO:0000313" key="4">
    <source>
        <dbReference type="EMBL" id="ESU36816.1"/>
    </source>
</evidence>
<evidence type="ECO:0000256" key="1">
    <source>
        <dbReference type="PROSITE-ProRule" id="PRU00023"/>
    </source>
</evidence>
<feature type="domain" description="Protein kinase" evidence="3">
    <location>
        <begin position="25"/>
        <end position="298"/>
    </location>
</feature>
<dbReference type="PANTHER" id="PTHR24120">
    <property type="entry name" value="GH07239P"/>
    <property type="match status" value="1"/>
</dbReference>
<feature type="repeat" description="ANK" evidence="1">
    <location>
        <begin position="441"/>
        <end position="473"/>
    </location>
</feature>
<dbReference type="VEuPathDB" id="GiardiaDB:QR46_0959"/>
<protein>
    <submittedName>
        <fullName evidence="4">Ankyrin repeat protein</fullName>
    </submittedName>
</protein>
<dbReference type="GO" id="GO:0004672">
    <property type="term" value="F:protein kinase activity"/>
    <property type="evidence" value="ECO:0007669"/>
    <property type="project" value="InterPro"/>
</dbReference>
<dbReference type="Gene3D" id="1.10.510.10">
    <property type="entry name" value="Transferase(Phosphotransferase) domain 1"/>
    <property type="match status" value="1"/>
</dbReference>
<dbReference type="EMBL" id="AHGT01000039">
    <property type="protein sequence ID" value="ESU36816.1"/>
    <property type="molecule type" value="Genomic_DNA"/>
</dbReference>
<evidence type="ECO:0000313" key="5">
    <source>
        <dbReference type="Proteomes" id="UP000018320"/>
    </source>
</evidence>
<name>V6TDB9_GIAIN</name>
<dbReference type="InterPro" id="IPR000719">
    <property type="entry name" value="Prot_kinase_dom"/>
</dbReference>
<dbReference type="VEuPathDB" id="GiardiaDB:GL50803_0015035"/>
<dbReference type="GO" id="GO:0005524">
    <property type="term" value="F:ATP binding"/>
    <property type="evidence" value="ECO:0007669"/>
    <property type="project" value="InterPro"/>
</dbReference>
<feature type="region of interest" description="Disordered" evidence="2">
    <location>
        <begin position="302"/>
        <end position="350"/>
    </location>
</feature>
<dbReference type="PROSITE" id="PS50011">
    <property type="entry name" value="PROTEIN_KINASE_DOM"/>
    <property type="match status" value="1"/>
</dbReference>
<dbReference type="SMART" id="SM00220">
    <property type="entry name" value="S_TKc"/>
    <property type="match status" value="1"/>
</dbReference>
<organism evidence="4 5">
    <name type="scientific">Giardia intestinalis</name>
    <name type="common">Giardia lamblia</name>
    <dbReference type="NCBI Taxonomy" id="5741"/>
    <lineage>
        <taxon>Eukaryota</taxon>
        <taxon>Metamonada</taxon>
        <taxon>Diplomonadida</taxon>
        <taxon>Hexamitidae</taxon>
        <taxon>Giardiinae</taxon>
        <taxon>Giardia</taxon>
    </lineage>
</organism>
<proteinExistence type="predicted"/>
<feature type="compositionally biased region" description="Polar residues" evidence="2">
    <location>
        <begin position="316"/>
        <end position="337"/>
    </location>
</feature>
<dbReference type="VEuPathDB" id="GiardiaDB:DHA2_151228"/>
<dbReference type="InterPro" id="IPR002110">
    <property type="entry name" value="Ankyrin_rpt"/>
</dbReference>
<dbReference type="InterPro" id="IPR036770">
    <property type="entry name" value="Ankyrin_rpt-contain_sf"/>
</dbReference>
<comment type="caution">
    <text evidence="4">The sequence shown here is derived from an EMBL/GenBank/DDBJ whole genome shotgun (WGS) entry which is preliminary data.</text>
</comment>
<dbReference type="Pfam" id="PF12796">
    <property type="entry name" value="Ank_2"/>
    <property type="match status" value="2"/>
</dbReference>
<reference evidence="5" key="1">
    <citation type="submission" date="2012-02" db="EMBL/GenBank/DDBJ databases">
        <title>Genome sequencing of Giardia lamblia Genotypes A2 and B isolates (DH and GS) and comparative analysis with the genomes of Genotypes A1 and E (WB and Pig).</title>
        <authorList>
            <person name="Adam R."/>
            <person name="Dahlstrom E."/>
            <person name="Martens C."/>
            <person name="Bruno D."/>
            <person name="Barbian K."/>
            <person name="Porcella S.F."/>
            <person name="Nash T."/>
        </authorList>
    </citation>
    <scope>NUCLEOTIDE SEQUENCE</scope>
    <source>
        <strain evidence="5">DH</strain>
    </source>
</reference>
<gene>
    <name evidence="4" type="ORF">DHA2_151228</name>
</gene>
<dbReference type="Proteomes" id="UP000018320">
    <property type="component" value="Unassembled WGS sequence"/>
</dbReference>
<accession>V6TDB9</accession>
<dbReference type="Pfam" id="PF00069">
    <property type="entry name" value="Pkinase"/>
    <property type="match status" value="1"/>
</dbReference>
<dbReference type="InterPro" id="IPR011009">
    <property type="entry name" value="Kinase-like_dom_sf"/>
</dbReference>
<dbReference type="Gene3D" id="1.25.40.20">
    <property type="entry name" value="Ankyrin repeat-containing domain"/>
    <property type="match status" value="1"/>
</dbReference>
<dbReference type="PANTHER" id="PTHR24120:SF4">
    <property type="entry name" value="GH07239P"/>
    <property type="match status" value="1"/>
</dbReference>
<dbReference type="SUPFAM" id="SSF56112">
    <property type="entry name" value="Protein kinase-like (PK-like)"/>
    <property type="match status" value="1"/>
</dbReference>
<keyword evidence="1" id="KW-0040">ANK repeat</keyword>
<dbReference type="AlphaFoldDB" id="V6TDB9"/>
<evidence type="ECO:0000256" key="2">
    <source>
        <dbReference type="SAM" id="MobiDB-lite"/>
    </source>
</evidence>
<dbReference type="SMART" id="SM00248">
    <property type="entry name" value="ANK"/>
    <property type="match status" value="4"/>
</dbReference>
<dbReference type="VEuPathDB" id="GiardiaDB:GL50581_1534"/>